<evidence type="ECO:0000313" key="2">
    <source>
        <dbReference type="WBParaSite" id="PEQ_0000601401-mRNA-1"/>
    </source>
</evidence>
<dbReference type="SUPFAM" id="SSF63380">
    <property type="entry name" value="Riboflavin synthase domain-like"/>
    <property type="match status" value="1"/>
</dbReference>
<dbReference type="AlphaFoldDB" id="A0A914RVI4"/>
<reference evidence="2" key="1">
    <citation type="submission" date="2022-11" db="UniProtKB">
        <authorList>
            <consortium name="WormBaseParasite"/>
        </authorList>
    </citation>
    <scope>IDENTIFICATION</scope>
</reference>
<dbReference type="WBParaSite" id="PEQ_0000601401-mRNA-1">
    <property type="protein sequence ID" value="PEQ_0000601401-mRNA-1"/>
    <property type="gene ID" value="PEQ_0000601401"/>
</dbReference>
<protein>
    <submittedName>
        <fullName evidence="2">Uncharacterized protein</fullName>
    </submittedName>
</protein>
<dbReference type="Proteomes" id="UP000887564">
    <property type="component" value="Unplaced"/>
</dbReference>
<accession>A0A914RVI4</accession>
<proteinExistence type="predicted"/>
<evidence type="ECO:0000313" key="1">
    <source>
        <dbReference type="Proteomes" id="UP000887564"/>
    </source>
</evidence>
<name>A0A914RVI4_PAREQ</name>
<sequence length="48" mass="5418">MLHFDAVDGRCYPRHGLASDWLASLRLGDHVKVSVTVLQDTEVLFVIH</sequence>
<dbReference type="InterPro" id="IPR017938">
    <property type="entry name" value="Riboflavin_synthase-like_b-brl"/>
</dbReference>
<keyword evidence="1" id="KW-1185">Reference proteome</keyword>
<organism evidence="1 2">
    <name type="scientific">Parascaris equorum</name>
    <name type="common">Equine roundworm</name>
    <dbReference type="NCBI Taxonomy" id="6256"/>
    <lineage>
        <taxon>Eukaryota</taxon>
        <taxon>Metazoa</taxon>
        <taxon>Ecdysozoa</taxon>
        <taxon>Nematoda</taxon>
        <taxon>Chromadorea</taxon>
        <taxon>Rhabditida</taxon>
        <taxon>Spirurina</taxon>
        <taxon>Ascaridomorpha</taxon>
        <taxon>Ascaridoidea</taxon>
        <taxon>Ascarididae</taxon>
        <taxon>Parascaris</taxon>
    </lineage>
</organism>